<gene>
    <name evidence="1" type="ORF">FNB15_00145</name>
</gene>
<dbReference type="EMBL" id="CP041636">
    <property type="protein sequence ID" value="QDO95789.1"/>
    <property type="molecule type" value="Genomic_DNA"/>
</dbReference>
<accession>A0A516GW95</accession>
<dbReference type="Gene3D" id="3.30.70.100">
    <property type="match status" value="1"/>
</dbReference>
<dbReference type="AlphaFoldDB" id="A0A516GW95"/>
<organism evidence="1 2">
    <name type="scientific">Ferrovibrio terrae</name>
    <dbReference type="NCBI Taxonomy" id="2594003"/>
    <lineage>
        <taxon>Bacteria</taxon>
        <taxon>Pseudomonadati</taxon>
        <taxon>Pseudomonadota</taxon>
        <taxon>Alphaproteobacteria</taxon>
        <taxon>Rhodospirillales</taxon>
        <taxon>Rhodospirillaceae</taxon>
        <taxon>Ferrovibrio</taxon>
    </lineage>
</organism>
<dbReference type="SUPFAM" id="SSF54909">
    <property type="entry name" value="Dimeric alpha+beta barrel"/>
    <property type="match status" value="1"/>
</dbReference>
<name>A0A516GW95_9PROT</name>
<keyword evidence="2" id="KW-1185">Reference proteome</keyword>
<proteinExistence type="predicted"/>
<dbReference type="OrthoDB" id="9792392at2"/>
<dbReference type="InterPro" id="IPR011008">
    <property type="entry name" value="Dimeric_a/b-barrel"/>
</dbReference>
<dbReference type="Pfam" id="PF07237">
    <property type="entry name" value="DUF1428"/>
    <property type="match status" value="1"/>
</dbReference>
<protein>
    <submittedName>
        <fullName evidence="1">DUF1428 domain-containing protein</fullName>
    </submittedName>
</protein>
<dbReference type="PIRSF" id="PIRSF007028">
    <property type="entry name" value="UCP007028"/>
    <property type="match status" value="1"/>
</dbReference>
<evidence type="ECO:0000313" key="1">
    <source>
        <dbReference type="EMBL" id="QDO95789.1"/>
    </source>
</evidence>
<reference evidence="1 2" key="1">
    <citation type="submission" date="2019-07" db="EMBL/GenBank/DDBJ databases">
        <title>Genome sequencing for Ferrovibrio sp. K5.</title>
        <authorList>
            <person name="Park S.-J."/>
        </authorList>
    </citation>
    <scope>NUCLEOTIDE SEQUENCE [LARGE SCALE GENOMIC DNA]</scope>
    <source>
        <strain evidence="1 2">K5</strain>
    </source>
</reference>
<evidence type="ECO:0000313" key="2">
    <source>
        <dbReference type="Proteomes" id="UP000317496"/>
    </source>
</evidence>
<dbReference type="RefSeq" id="WP_144066770.1">
    <property type="nucleotide sequence ID" value="NZ_CP041636.1"/>
</dbReference>
<dbReference type="Proteomes" id="UP000317496">
    <property type="component" value="Chromosome"/>
</dbReference>
<sequence>MSYVDGFLIPVPKKNLAAYMKMSKKAGKIWQEYGAVGYYECAGDDMNAAFGLPFPKQMKLKKGEVPVFSFIIYKSKAQRDKVNAKVMKDPRMEAMCPDPKKMPFDVKRMAFGGFKTMVQY</sequence>
<dbReference type="InterPro" id="IPR009874">
    <property type="entry name" value="DUF1428"/>
</dbReference>
<dbReference type="KEGG" id="fer:FNB15_00145"/>